<keyword evidence="9" id="KW-0653">Protein transport</keyword>
<dbReference type="PANTHER" id="PTHR23193">
    <property type="entry name" value="NUCLEAR PORE COMPLEX PROTEIN NUP"/>
    <property type="match status" value="1"/>
</dbReference>
<evidence type="ECO:0000256" key="10">
    <source>
        <dbReference type="ARBA" id="ARBA00023010"/>
    </source>
</evidence>
<evidence type="ECO:0000256" key="5">
    <source>
        <dbReference type="ARBA" id="ARBA00022723"/>
    </source>
</evidence>
<keyword evidence="7" id="KW-0509">mRNA transport</keyword>
<dbReference type="PROSITE" id="PS01358">
    <property type="entry name" value="ZF_RANBP2_1"/>
    <property type="match status" value="3"/>
</dbReference>
<feature type="region of interest" description="Disordered" evidence="20">
    <location>
        <begin position="561"/>
        <end position="582"/>
    </location>
</feature>
<evidence type="ECO:0000256" key="3">
    <source>
        <dbReference type="ARBA" id="ARBA00004567"/>
    </source>
</evidence>
<evidence type="ECO:0000256" key="6">
    <source>
        <dbReference type="ARBA" id="ARBA00022771"/>
    </source>
</evidence>
<evidence type="ECO:0000256" key="20">
    <source>
        <dbReference type="SAM" id="MobiDB-lite"/>
    </source>
</evidence>
<comment type="cofactor">
    <cofactor evidence="1">
        <name>Zn(2+)</name>
        <dbReference type="ChEBI" id="CHEBI:29105"/>
    </cofactor>
</comment>
<organism evidence="22">
    <name type="scientific">Schistocephalus solidus</name>
    <name type="common">Tapeworm</name>
    <dbReference type="NCBI Taxonomy" id="70667"/>
    <lineage>
        <taxon>Eukaryota</taxon>
        <taxon>Metazoa</taxon>
        <taxon>Spiralia</taxon>
        <taxon>Lophotrochozoa</taxon>
        <taxon>Platyhelminthes</taxon>
        <taxon>Cestoda</taxon>
        <taxon>Eucestoda</taxon>
        <taxon>Diphyllobothriidea</taxon>
        <taxon>Diphyllobothriidae</taxon>
        <taxon>Schistocephalus</taxon>
    </lineage>
</organism>
<protein>
    <recommendedName>
        <fullName evidence="16">Nuclear pore complex protein Nup153</fullName>
    </recommendedName>
    <alternativeName>
        <fullName evidence="18">153 kDa nucleoporin</fullName>
    </alternativeName>
    <alternativeName>
        <fullName evidence="17">Nucleoporin Nup153</fullName>
    </alternativeName>
</protein>
<dbReference type="Pfam" id="PF00641">
    <property type="entry name" value="Zn_ribbon_RanBP"/>
    <property type="match status" value="1"/>
</dbReference>
<feature type="domain" description="RanBP2-type" evidence="21">
    <location>
        <begin position="597"/>
        <end position="626"/>
    </location>
</feature>
<feature type="region of interest" description="Disordered" evidence="20">
    <location>
        <begin position="307"/>
        <end position="328"/>
    </location>
</feature>
<feature type="compositionally biased region" description="Polar residues" evidence="20">
    <location>
        <begin position="166"/>
        <end position="183"/>
    </location>
</feature>
<dbReference type="InterPro" id="IPR026054">
    <property type="entry name" value="Nucleoporin"/>
</dbReference>
<gene>
    <name evidence="22" type="primary">NU153</name>
    <name evidence="22" type="ORF">TR152840</name>
</gene>
<dbReference type="PANTHER" id="PTHR23193:SF23">
    <property type="entry name" value="NUCLEAR PORE COMPLEX PROTEIN NUP153"/>
    <property type="match status" value="1"/>
</dbReference>
<dbReference type="GO" id="GO:0003677">
    <property type="term" value="F:DNA binding"/>
    <property type="evidence" value="ECO:0007669"/>
    <property type="project" value="UniProtKB-KW"/>
</dbReference>
<name>A0A0V0J866_SCHSO</name>
<comment type="subcellular location">
    <subcellularLocation>
        <location evidence="2">Nucleus membrane</location>
    </subcellularLocation>
    <subcellularLocation>
        <location evidence="3">Nucleus</location>
        <location evidence="3">Nuclear pore complex</location>
    </subcellularLocation>
</comment>
<feature type="region of interest" description="Disordered" evidence="20">
    <location>
        <begin position="166"/>
        <end position="188"/>
    </location>
</feature>
<feature type="compositionally biased region" description="Pro residues" evidence="20">
    <location>
        <begin position="317"/>
        <end position="327"/>
    </location>
</feature>
<dbReference type="GO" id="GO:0006405">
    <property type="term" value="P:RNA export from nucleus"/>
    <property type="evidence" value="ECO:0007669"/>
    <property type="project" value="TreeGrafter"/>
</dbReference>
<keyword evidence="10" id="KW-0811">Translocation</keyword>
<evidence type="ECO:0000256" key="2">
    <source>
        <dbReference type="ARBA" id="ARBA00004126"/>
    </source>
</evidence>
<dbReference type="PROSITE" id="PS50199">
    <property type="entry name" value="ZF_RANBP2_2"/>
    <property type="match status" value="3"/>
</dbReference>
<evidence type="ECO:0000256" key="19">
    <source>
        <dbReference type="PROSITE-ProRule" id="PRU00322"/>
    </source>
</evidence>
<dbReference type="Gene3D" id="4.10.1060.10">
    <property type="entry name" value="Zinc finger, RanBP2-type"/>
    <property type="match status" value="3"/>
</dbReference>
<dbReference type="GO" id="GO:0008139">
    <property type="term" value="F:nuclear localization sequence binding"/>
    <property type="evidence" value="ECO:0007669"/>
    <property type="project" value="TreeGrafter"/>
</dbReference>
<dbReference type="AlphaFoldDB" id="A0A0V0J866"/>
<keyword evidence="12" id="KW-0906">Nuclear pore complex</keyword>
<dbReference type="InterPro" id="IPR036443">
    <property type="entry name" value="Znf_RanBP2_sf"/>
</dbReference>
<keyword evidence="6 19" id="KW-0863">Zinc-finger</keyword>
<keyword evidence="4" id="KW-0813">Transport</keyword>
<reference evidence="22" key="1">
    <citation type="submission" date="2016-01" db="EMBL/GenBank/DDBJ databases">
        <title>Reference transcriptome for the parasite Schistocephalus solidus: insights into the molecular evolution of parasitism.</title>
        <authorList>
            <person name="Hebert F.O."/>
            <person name="Grambauer S."/>
            <person name="Barber I."/>
            <person name="Landry C.R."/>
            <person name="Aubin-Horth N."/>
        </authorList>
    </citation>
    <scope>NUCLEOTIDE SEQUENCE</scope>
</reference>
<evidence type="ECO:0000256" key="9">
    <source>
        <dbReference type="ARBA" id="ARBA00022927"/>
    </source>
</evidence>
<evidence type="ECO:0000256" key="4">
    <source>
        <dbReference type="ARBA" id="ARBA00022448"/>
    </source>
</evidence>
<feature type="region of interest" description="Disordered" evidence="20">
    <location>
        <begin position="202"/>
        <end position="239"/>
    </location>
</feature>
<dbReference type="SMART" id="SM00547">
    <property type="entry name" value="ZnF_RBZ"/>
    <property type="match status" value="4"/>
</dbReference>
<feature type="domain" description="RanBP2-type" evidence="21">
    <location>
        <begin position="666"/>
        <end position="695"/>
    </location>
</feature>
<dbReference type="GO" id="GO:0008270">
    <property type="term" value="F:zinc ion binding"/>
    <property type="evidence" value="ECO:0007669"/>
    <property type="project" value="UniProtKB-KW"/>
</dbReference>
<comment type="similarity">
    <text evidence="15">Belongs to the NUP153 family.</text>
</comment>
<evidence type="ECO:0000256" key="18">
    <source>
        <dbReference type="ARBA" id="ARBA00079437"/>
    </source>
</evidence>
<feature type="compositionally biased region" description="Basic and acidic residues" evidence="20">
    <location>
        <begin position="76"/>
        <end position="85"/>
    </location>
</feature>
<evidence type="ECO:0000256" key="1">
    <source>
        <dbReference type="ARBA" id="ARBA00001947"/>
    </source>
</evidence>
<accession>A0A0V0J866</accession>
<keyword evidence="5" id="KW-0479">Metal-binding</keyword>
<keyword evidence="14" id="KW-0539">Nucleus</keyword>
<feature type="region of interest" description="Disordered" evidence="20">
    <location>
        <begin position="63"/>
        <end position="154"/>
    </location>
</feature>
<sequence>MLCLNKRSLDYAPYTVATLTMGDPTCSTDGYQCGGVRPRRKSLLHRITDSLSSFFPSSFFESNRGVTTSASPQKRSRLDLPEQREQASQSKPCSHPQEDGEQSPISYFYSKPPVSNDIRKSSPSITNVDLDAKDDSSDNSVDSQDSVSTSGVSSLLPHYSRYQPLCSTGSRFRTQNRPPQNKFPSVMSRDVSTWSKEVSMTRLWTDSDQQKRPAANTEQPSSKRMRTESTQTCPTIYPRSPFYGGRTSYGGLKQHRCRGMFEHVAPLKFIVETAEERSPLPISQGASSAMLSATARRILENLERHSSPITSNDKIPLPNPRPPPPIMPLRARTTRYPSYMAAYHRFKANQRQQTLVSGACNDSTAQKSLFRYAESGDQPSGCGKVPAEKDPVVNSKDATRCPQVSLHSPTVPLCLSKDATSSSIVTEPKCVPLMVSSAPSPPAVAVSRPVNSDGLRRISSSPAFKFSSPISLKIQPSDRPSSTVSQDLHYTFSYPKSSLKIPAVSSSSFLPVLFSADGPTTSSVPIKRACNAIGLSLWRCESCLTENSDSTCASCHLPKPASKGLGSSNSTESKYSESNPSTIKTKLVNNGSTLLTTKSSWNCSTCLVSNKGESDACVCCQTKRSLTSSTTTANTATFNFGKPPPSLSSIDEASKKSANGVTLFVNNSNWECPTCLVSNKDSLNECPCCQTKKPAVSSGKKSPALAAPSFRFGEFPSSRSEKTPVASASGSSNANGHFSTSVASTWDCPTCLVSNKSTVDQCPCCQTRRPYLHGVASVNPQTTPVMFSFGSPSTSNDHPTSSSPPVIISNVKAAPFKFGVPAVSNSAASAAPNFSFSASIASTVSSVSSSVTSPSPIFNFSASTPVLNKFGTQSKSENPSDFTLGFKSANFTVVKPSTSLAYGLSPKPLDSTVNASAGSAPNGTLPTLPASNSLFTQIKFGSTSSASASTPNGIPSTSTSANPVAPAFIFGATQMKENVTPPIGLNSQPGSLFAKPPSAASTTANSQPTAPFKFGNPNQTAPFLFNSSSNGNDGVALFSTHPSNGLQPTSRPIRRAVRRFHRN</sequence>
<evidence type="ECO:0000256" key="7">
    <source>
        <dbReference type="ARBA" id="ARBA00022816"/>
    </source>
</evidence>
<keyword evidence="13" id="KW-0472">Membrane</keyword>
<evidence type="ECO:0000256" key="11">
    <source>
        <dbReference type="ARBA" id="ARBA00023125"/>
    </source>
</evidence>
<dbReference type="GO" id="GO:0051028">
    <property type="term" value="P:mRNA transport"/>
    <property type="evidence" value="ECO:0007669"/>
    <property type="project" value="UniProtKB-KW"/>
</dbReference>
<dbReference type="GO" id="GO:0031965">
    <property type="term" value="C:nuclear membrane"/>
    <property type="evidence" value="ECO:0007669"/>
    <property type="project" value="UniProtKB-SubCell"/>
</dbReference>
<feature type="compositionally biased region" description="Low complexity" evidence="20">
    <location>
        <begin position="138"/>
        <end position="154"/>
    </location>
</feature>
<dbReference type="GO" id="GO:0006606">
    <property type="term" value="P:protein import into nucleus"/>
    <property type="evidence" value="ECO:0007669"/>
    <property type="project" value="TreeGrafter"/>
</dbReference>
<evidence type="ECO:0000256" key="14">
    <source>
        <dbReference type="ARBA" id="ARBA00023242"/>
    </source>
</evidence>
<dbReference type="GO" id="GO:0017056">
    <property type="term" value="F:structural constituent of nuclear pore"/>
    <property type="evidence" value="ECO:0007669"/>
    <property type="project" value="TreeGrafter"/>
</dbReference>
<keyword evidence="8" id="KW-0862">Zinc</keyword>
<dbReference type="GO" id="GO:0005643">
    <property type="term" value="C:nuclear pore"/>
    <property type="evidence" value="ECO:0007669"/>
    <property type="project" value="UniProtKB-SubCell"/>
</dbReference>
<evidence type="ECO:0000256" key="13">
    <source>
        <dbReference type="ARBA" id="ARBA00023136"/>
    </source>
</evidence>
<feature type="compositionally biased region" description="Polar residues" evidence="20">
    <location>
        <begin position="216"/>
        <end position="234"/>
    </location>
</feature>
<evidence type="ECO:0000256" key="15">
    <source>
        <dbReference type="ARBA" id="ARBA00060842"/>
    </source>
</evidence>
<evidence type="ECO:0000256" key="8">
    <source>
        <dbReference type="ARBA" id="ARBA00022833"/>
    </source>
</evidence>
<evidence type="ECO:0000256" key="12">
    <source>
        <dbReference type="ARBA" id="ARBA00023132"/>
    </source>
</evidence>
<feature type="compositionally biased region" description="Low complexity" evidence="20">
    <location>
        <begin position="567"/>
        <end position="579"/>
    </location>
</feature>
<proteinExistence type="inferred from homology"/>
<feature type="compositionally biased region" description="Polar residues" evidence="20">
    <location>
        <begin position="64"/>
        <end position="73"/>
    </location>
</feature>
<dbReference type="InterPro" id="IPR001876">
    <property type="entry name" value="Znf_RanBP2"/>
</dbReference>
<dbReference type="SUPFAM" id="SSF90209">
    <property type="entry name" value="Ran binding protein zinc finger-like"/>
    <property type="match status" value="3"/>
</dbReference>
<evidence type="ECO:0000259" key="21">
    <source>
        <dbReference type="PROSITE" id="PS50199"/>
    </source>
</evidence>
<evidence type="ECO:0000256" key="17">
    <source>
        <dbReference type="ARBA" id="ARBA00078197"/>
    </source>
</evidence>
<dbReference type="EMBL" id="GEEE01001866">
    <property type="protein sequence ID" value="JAP61359.1"/>
    <property type="molecule type" value="Transcribed_RNA"/>
</dbReference>
<evidence type="ECO:0000256" key="16">
    <source>
        <dbReference type="ARBA" id="ARBA00068609"/>
    </source>
</evidence>
<feature type="domain" description="RanBP2-type" evidence="21">
    <location>
        <begin position="742"/>
        <end position="771"/>
    </location>
</feature>
<keyword evidence="11" id="KW-0238">DNA-binding</keyword>
<evidence type="ECO:0000313" key="22">
    <source>
        <dbReference type="EMBL" id="JAP61359.1"/>
    </source>
</evidence>